<feature type="chain" id="PRO_5046981123" evidence="1">
    <location>
        <begin position="24"/>
        <end position="123"/>
    </location>
</feature>
<keyword evidence="3" id="KW-1185">Reference proteome</keyword>
<proteinExistence type="predicted"/>
<dbReference type="RefSeq" id="WP_283739774.1">
    <property type="nucleotide sequence ID" value="NZ_JASJEV010000003.1"/>
</dbReference>
<keyword evidence="1" id="KW-0732">Signal</keyword>
<dbReference type="EMBL" id="JASJEV010000003">
    <property type="protein sequence ID" value="MDJ1157775.1"/>
    <property type="molecule type" value="Genomic_DNA"/>
</dbReference>
<sequence length="123" mass="13177">MRTVSVARLIGLGVMMLAVPAGQAIPHSANLPISVGDIMRALGGKVCTTRTGAKFIFGRDGQYAYDGLWKNGGHFTAGRGAITVTLDSGMEREFALSRREGVIYMEQTALSCRELGRDQELTG</sequence>
<feature type="signal peptide" evidence="1">
    <location>
        <begin position="1"/>
        <end position="23"/>
    </location>
</feature>
<evidence type="ECO:0000313" key="2">
    <source>
        <dbReference type="EMBL" id="MDJ1157775.1"/>
    </source>
</evidence>
<evidence type="ECO:0000313" key="3">
    <source>
        <dbReference type="Proteomes" id="UP001321492"/>
    </source>
</evidence>
<reference evidence="2 3" key="1">
    <citation type="submission" date="2023-05" db="EMBL/GenBank/DDBJ databases">
        <title>Chelatococcus sp. nov., a moderately thermophilic bacterium isolated from hot spring microbial mat.</title>
        <authorList>
            <person name="Hu C.-J."/>
            <person name="Li W.-J."/>
        </authorList>
    </citation>
    <scope>NUCLEOTIDE SEQUENCE [LARGE SCALE GENOMIC DNA]</scope>
    <source>
        <strain evidence="2 3">SYSU G07232</strain>
    </source>
</reference>
<comment type="caution">
    <text evidence="2">The sequence shown here is derived from an EMBL/GenBank/DDBJ whole genome shotgun (WGS) entry which is preliminary data.</text>
</comment>
<accession>A0ABT7AEH7</accession>
<organism evidence="2 3">
    <name type="scientific">Chelatococcus albus</name>
    <dbReference type="NCBI Taxonomy" id="3047466"/>
    <lineage>
        <taxon>Bacteria</taxon>
        <taxon>Pseudomonadati</taxon>
        <taxon>Pseudomonadota</taxon>
        <taxon>Alphaproteobacteria</taxon>
        <taxon>Hyphomicrobiales</taxon>
        <taxon>Chelatococcaceae</taxon>
        <taxon>Chelatococcus</taxon>
    </lineage>
</organism>
<evidence type="ECO:0000256" key="1">
    <source>
        <dbReference type="SAM" id="SignalP"/>
    </source>
</evidence>
<name>A0ABT7AEH7_9HYPH</name>
<dbReference type="Proteomes" id="UP001321492">
    <property type="component" value="Unassembled WGS sequence"/>
</dbReference>
<protein>
    <submittedName>
        <fullName evidence="2">Uncharacterized protein</fullName>
    </submittedName>
</protein>
<gene>
    <name evidence="2" type="ORF">QNA08_05965</name>
</gene>